<reference evidence="2 3" key="1">
    <citation type="submission" date="2019-02" db="EMBL/GenBank/DDBJ databases">
        <title>Deep-cultivation of Planctomycetes and their phenomic and genomic characterization uncovers novel biology.</title>
        <authorList>
            <person name="Wiegand S."/>
            <person name="Jogler M."/>
            <person name="Boedeker C."/>
            <person name="Pinto D."/>
            <person name="Vollmers J."/>
            <person name="Rivas-Marin E."/>
            <person name="Kohn T."/>
            <person name="Peeters S.H."/>
            <person name="Heuer A."/>
            <person name="Rast P."/>
            <person name="Oberbeckmann S."/>
            <person name="Bunk B."/>
            <person name="Jeske O."/>
            <person name="Meyerdierks A."/>
            <person name="Storesund J.E."/>
            <person name="Kallscheuer N."/>
            <person name="Luecker S."/>
            <person name="Lage O.M."/>
            <person name="Pohl T."/>
            <person name="Merkel B.J."/>
            <person name="Hornburger P."/>
            <person name="Mueller R.-W."/>
            <person name="Bruemmer F."/>
            <person name="Labrenz M."/>
            <person name="Spormann A.M."/>
            <person name="Op den Camp H."/>
            <person name="Overmann J."/>
            <person name="Amann R."/>
            <person name="Jetten M.S.M."/>
            <person name="Mascher T."/>
            <person name="Medema M.H."/>
            <person name="Devos D.P."/>
            <person name="Kaster A.-K."/>
            <person name="Ovreas L."/>
            <person name="Rohde M."/>
            <person name="Galperin M.Y."/>
            <person name="Jogler C."/>
        </authorList>
    </citation>
    <scope>NUCLEOTIDE SEQUENCE [LARGE SCALE GENOMIC DNA]</scope>
    <source>
        <strain evidence="2 3">Pla163</strain>
    </source>
</reference>
<accession>A0A518D3P0</accession>
<evidence type="ECO:0000313" key="2">
    <source>
        <dbReference type="EMBL" id="QDU86069.1"/>
    </source>
</evidence>
<gene>
    <name evidence="2" type="ORF">Pla163_32180</name>
</gene>
<dbReference type="EMBL" id="CP036290">
    <property type="protein sequence ID" value="QDU86069.1"/>
    <property type="molecule type" value="Genomic_DNA"/>
</dbReference>
<protein>
    <submittedName>
        <fullName evidence="2">Uncharacterized protein</fullName>
    </submittedName>
</protein>
<dbReference type="AlphaFoldDB" id="A0A518D3P0"/>
<proteinExistence type="predicted"/>
<dbReference type="RefSeq" id="WP_145190632.1">
    <property type="nucleotide sequence ID" value="NZ_CP036290.1"/>
</dbReference>
<evidence type="ECO:0000256" key="1">
    <source>
        <dbReference type="SAM" id="MobiDB-lite"/>
    </source>
</evidence>
<feature type="region of interest" description="Disordered" evidence="1">
    <location>
        <begin position="178"/>
        <end position="203"/>
    </location>
</feature>
<organism evidence="2 3">
    <name type="scientific">Rohdeia mirabilis</name>
    <dbReference type="NCBI Taxonomy" id="2528008"/>
    <lineage>
        <taxon>Bacteria</taxon>
        <taxon>Pseudomonadati</taxon>
        <taxon>Planctomycetota</taxon>
        <taxon>Planctomycetia</taxon>
        <taxon>Planctomycetia incertae sedis</taxon>
        <taxon>Rohdeia</taxon>
    </lineage>
</organism>
<feature type="compositionally biased region" description="Basic and acidic residues" evidence="1">
    <location>
        <begin position="42"/>
        <end position="64"/>
    </location>
</feature>
<dbReference type="Proteomes" id="UP000319342">
    <property type="component" value="Chromosome"/>
</dbReference>
<keyword evidence="3" id="KW-1185">Reference proteome</keyword>
<sequence>MKRGTTIHRAGLELVFARELPRPGGGEVEAYARVRVERRDDRRSERLVRARAPRADGRGGREHGGASGGPTLRDLLDPWPLEPLPQLVESAIADDTTEAAPRVWMSAESQSWLAKHAPRTFKLLLRHTELCQRDACFALVREGDHVRLAWRAEGALEVEARPAPLFATAHALARGRVRGTDADDDSEPQEARPDGGRSSATRASAAAAGGTVVAPEALRLVRAYLVGTWITGRLAHELEWIAATRSYRLRDGQRALYLREGQGGGRTSIWLSGDGLTEPLEVAVAPPLATPAPVVRAGLEWLLAGGPGTDGELFLDASATHVRELGS</sequence>
<name>A0A518D3P0_9BACT</name>
<feature type="region of interest" description="Disordered" evidence="1">
    <location>
        <begin position="42"/>
        <end position="71"/>
    </location>
</feature>
<evidence type="ECO:0000313" key="3">
    <source>
        <dbReference type="Proteomes" id="UP000319342"/>
    </source>
</evidence>